<name>A0ABU8JAH8_9GAMM</name>
<dbReference type="SUPFAM" id="SSF53335">
    <property type="entry name" value="S-adenosyl-L-methionine-dependent methyltransferases"/>
    <property type="match status" value="1"/>
</dbReference>
<dbReference type="Gene3D" id="3.40.50.150">
    <property type="entry name" value="Vaccinia Virus protein VP39"/>
    <property type="match status" value="1"/>
</dbReference>
<accession>A0ABU8JAH8</accession>
<organism evidence="1 2">
    <name type="scientific">Fulvimonas yonginensis</name>
    <dbReference type="NCBI Taxonomy" id="1495200"/>
    <lineage>
        <taxon>Bacteria</taxon>
        <taxon>Pseudomonadati</taxon>
        <taxon>Pseudomonadota</taxon>
        <taxon>Gammaproteobacteria</taxon>
        <taxon>Lysobacterales</taxon>
        <taxon>Rhodanobacteraceae</taxon>
        <taxon>Fulvimonas</taxon>
    </lineage>
</organism>
<dbReference type="EMBL" id="JBBBNY010000003">
    <property type="protein sequence ID" value="MEI7036315.1"/>
    <property type="molecule type" value="Genomic_DNA"/>
</dbReference>
<protein>
    <recommendedName>
        <fullName evidence="3">Methyltransferase family protein</fullName>
    </recommendedName>
</protein>
<gene>
    <name evidence="1" type="ORF">WAT24_06055</name>
</gene>
<proteinExistence type="predicted"/>
<dbReference type="InterPro" id="IPR029063">
    <property type="entry name" value="SAM-dependent_MTases_sf"/>
</dbReference>
<comment type="caution">
    <text evidence="1">The sequence shown here is derived from an EMBL/GenBank/DDBJ whole genome shotgun (WGS) entry which is preliminary data.</text>
</comment>
<evidence type="ECO:0000313" key="1">
    <source>
        <dbReference type="EMBL" id="MEI7036315.1"/>
    </source>
</evidence>
<evidence type="ECO:0000313" key="2">
    <source>
        <dbReference type="Proteomes" id="UP001381174"/>
    </source>
</evidence>
<keyword evidence="2" id="KW-1185">Reference proteome</keyword>
<reference evidence="1 2" key="1">
    <citation type="journal article" date="2014" name="Int. J. Syst. Evol. Microbiol.">
        <title>Fulvimonas yonginensis sp. nov., isolated from greenhouse soil, and emended description of the genus Fulvimonas.</title>
        <authorList>
            <person name="Ahn J.H."/>
            <person name="Kim S.J."/>
            <person name="Weon H.Y."/>
            <person name="Hong S.B."/>
            <person name="Seok S.J."/>
            <person name="Kwon S.W."/>
        </authorList>
    </citation>
    <scope>NUCLEOTIDE SEQUENCE [LARGE SCALE GENOMIC DNA]</scope>
    <source>
        <strain evidence="1 2">KACC 16952</strain>
    </source>
</reference>
<dbReference type="Proteomes" id="UP001381174">
    <property type="component" value="Unassembled WGS sequence"/>
</dbReference>
<evidence type="ECO:0008006" key="3">
    <source>
        <dbReference type="Google" id="ProtNLM"/>
    </source>
</evidence>
<sequence length="215" mass="24233">MSAADRHLDLGCGKFPRNPYGRGELHGIDVRPPPPGAAFEHHVANLAVEPIPYPDANFASVSAYDFIEHVPRVLPTPDGHGTVFPFVRLMQEIWRVLLPDGRLYALTPAYPNPEAFVDPTHVNIVTERTHEYFCGEHPPGRMYGFSGRFEVVRAEWAHIHDAYSAVAGSAENRRPPGTLKRLARRLRTVSRQLRGKDTAGYGRKVYFLWELRAVK</sequence>
<dbReference type="RefSeq" id="WP_336806935.1">
    <property type="nucleotide sequence ID" value="NZ_JBBBNY010000003.1"/>
</dbReference>